<dbReference type="KEGG" id="buz:AYM40_21090"/>
<dbReference type="InterPro" id="IPR055247">
    <property type="entry name" value="InsJ-like_HTH"/>
</dbReference>
<proteinExistence type="predicted"/>
<feature type="domain" description="Insertion element IS150 protein InsJ-like helix-turn-helix" evidence="2">
    <location>
        <begin position="54"/>
        <end position="105"/>
    </location>
</feature>
<dbReference type="SUPFAM" id="SSF46689">
    <property type="entry name" value="Homeodomain-like"/>
    <property type="match status" value="1"/>
</dbReference>
<feature type="compositionally biased region" description="Basic and acidic residues" evidence="1">
    <location>
        <begin position="11"/>
        <end position="20"/>
    </location>
</feature>
<evidence type="ECO:0000313" key="3">
    <source>
        <dbReference type="EMBL" id="ANB74947.1"/>
    </source>
</evidence>
<reference evidence="3 4" key="1">
    <citation type="journal article" date="2016" name="Gene">
        <title>PacBio SMRT assembly of a complex multi-replicon genome reveals chlorocatechol degradative operon in a region of genome plasticity.</title>
        <authorList>
            <person name="Ricker N."/>
            <person name="Shen S.Y."/>
            <person name="Goordial J."/>
            <person name="Jin S."/>
            <person name="Fulthorpe R.R."/>
        </authorList>
    </citation>
    <scope>NUCLEOTIDE SEQUENCE [LARGE SCALE GENOMIC DNA]</scope>
    <source>
        <strain evidence="3 4">OLGA172</strain>
    </source>
</reference>
<sequence>MQPFGVNVPPNERKRSKTDVLAEDGTLNPTPSNVLDAKFQEGGFFDPHDAVQVKYEMLRRVSVEKASITQISDEYGVSRPTFYQARADFEQGGIAGLVPRKRGPHGPHKIQGEVLAFLKLQHTPGEPLRARELAKLVRKEFGLDVHPRTIERAFGVKKTVE</sequence>
<evidence type="ECO:0000259" key="2">
    <source>
        <dbReference type="Pfam" id="PF13518"/>
    </source>
</evidence>
<name>A0A161HPJ6_9BURK</name>
<evidence type="ECO:0000256" key="1">
    <source>
        <dbReference type="SAM" id="MobiDB-lite"/>
    </source>
</evidence>
<gene>
    <name evidence="3" type="ORF">AYM40_21090</name>
</gene>
<keyword evidence="4" id="KW-1185">Reference proteome</keyword>
<dbReference type="Proteomes" id="UP000076852">
    <property type="component" value="Chromosome 2"/>
</dbReference>
<dbReference type="EMBL" id="CP014579">
    <property type="protein sequence ID" value="ANB74947.1"/>
    <property type="molecule type" value="Genomic_DNA"/>
</dbReference>
<dbReference type="AlphaFoldDB" id="A0A161HPJ6"/>
<dbReference type="OrthoDB" id="8683412at2"/>
<feature type="region of interest" description="Disordered" evidence="1">
    <location>
        <begin position="1"/>
        <end position="29"/>
    </location>
</feature>
<protein>
    <recommendedName>
        <fullName evidence="2">Insertion element IS150 protein InsJ-like helix-turn-helix domain-containing protein</fullName>
    </recommendedName>
</protein>
<dbReference type="InterPro" id="IPR009057">
    <property type="entry name" value="Homeodomain-like_sf"/>
</dbReference>
<organism evidence="3 4">
    <name type="scientific">Paraburkholderia phytofirmans OLGA172</name>
    <dbReference type="NCBI Taxonomy" id="1417228"/>
    <lineage>
        <taxon>Bacteria</taxon>
        <taxon>Pseudomonadati</taxon>
        <taxon>Pseudomonadota</taxon>
        <taxon>Betaproteobacteria</taxon>
        <taxon>Burkholderiales</taxon>
        <taxon>Burkholderiaceae</taxon>
        <taxon>Paraburkholderia</taxon>
    </lineage>
</organism>
<evidence type="ECO:0000313" key="4">
    <source>
        <dbReference type="Proteomes" id="UP000076852"/>
    </source>
</evidence>
<dbReference type="Pfam" id="PF13518">
    <property type="entry name" value="HTH_28"/>
    <property type="match status" value="1"/>
</dbReference>
<accession>A0A161HPJ6</accession>